<dbReference type="AlphaFoldDB" id="A0A8E2EC15"/>
<protein>
    <recommendedName>
        <fullName evidence="1">PD-(D/E)XK nuclease-like domain-containing protein</fullName>
    </recommendedName>
</protein>
<evidence type="ECO:0000313" key="2">
    <source>
        <dbReference type="EMBL" id="OCK81060.1"/>
    </source>
</evidence>
<evidence type="ECO:0000259" key="1">
    <source>
        <dbReference type="Pfam" id="PF20516"/>
    </source>
</evidence>
<name>A0A8E2EC15_9PEZI</name>
<organism evidence="2 3">
    <name type="scientific">Lepidopterella palustris CBS 459.81</name>
    <dbReference type="NCBI Taxonomy" id="1314670"/>
    <lineage>
        <taxon>Eukaryota</taxon>
        <taxon>Fungi</taxon>
        <taxon>Dikarya</taxon>
        <taxon>Ascomycota</taxon>
        <taxon>Pezizomycotina</taxon>
        <taxon>Dothideomycetes</taxon>
        <taxon>Pleosporomycetidae</taxon>
        <taxon>Mytilinidiales</taxon>
        <taxon>Argynnaceae</taxon>
        <taxon>Lepidopterella</taxon>
    </lineage>
</organism>
<dbReference type="EMBL" id="KV744935">
    <property type="protein sequence ID" value="OCK81060.1"/>
    <property type="molecule type" value="Genomic_DNA"/>
</dbReference>
<evidence type="ECO:0000313" key="3">
    <source>
        <dbReference type="Proteomes" id="UP000250266"/>
    </source>
</evidence>
<keyword evidence="3" id="KW-1185">Reference proteome</keyword>
<feature type="domain" description="PD-(D/E)XK nuclease-like" evidence="1">
    <location>
        <begin position="6"/>
        <end position="134"/>
    </location>
</feature>
<proteinExistence type="predicted"/>
<sequence>MSQRQTQPIRPDVLPLSLKSSSRLQRKADYTFSFCGDAVSAIYDRLEATGTDRNIGHTIDSWTSRLALFSGIEVKREGGSKDEALTQLAIWLCAGLENHRKLAKCPAEDLLPVVGWTVVGHDWHLYIAYRALNHRGLDTVVRGISLSELIHFLYENYSLCRLVLTWK</sequence>
<dbReference type="OrthoDB" id="3708681at2759"/>
<accession>A0A8E2EC15</accession>
<reference evidence="2 3" key="1">
    <citation type="journal article" date="2016" name="Nat. Commun.">
        <title>Ectomycorrhizal ecology is imprinted in the genome of the dominant symbiotic fungus Cenococcum geophilum.</title>
        <authorList>
            <consortium name="DOE Joint Genome Institute"/>
            <person name="Peter M."/>
            <person name="Kohler A."/>
            <person name="Ohm R.A."/>
            <person name="Kuo A."/>
            <person name="Krutzmann J."/>
            <person name="Morin E."/>
            <person name="Arend M."/>
            <person name="Barry K.W."/>
            <person name="Binder M."/>
            <person name="Choi C."/>
            <person name="Clum A."/>
            <person name="Copeland A."/>
            <person name="Grisel N."/>
            <person name="Haridas S."/>
            <person name="Kipfer T."/>
            <person name="LaButti K."/>
            <person name="Lindquist E."/>
            <person name="Lipzen A."/>
            <person name="Maire R."/>
            <person name="Meier B."/>
            <person name="Mihaltcheva S."/>
            <person name="Molinier V."/>
            <person name="Murat C."/>
            <person name="Poggeler S."/>
            <person name="Quandt C.A."/>
            <person name="Sperisen C."/>
            <person name="Tritt A."/>
            <person name="Tisserant E."/>
            <person name="Crous P.W."/>
            <person name="Henrissat B."/>
            <person name="Nehls U."/>
            <person name="Egli S."/>
            <person name="Spatafora J.W."/>
            <person name="Grigoriev I.V."/>
            <person name="Martin F.M."/>
        </authorList>
    </citation>
    <scope>NUCLEOTIDE SEQUENCE [LARGE SCALE GENOMIC DNA]</scope>
    <source>
        <strain evidence="2 3">CBS 459.81</strain>
    </source>
</reference>
<dbReference type="Proteomes" id="UP000250266">
    <property type="component" value="Unassembled WGS sequence"/>
</dbReference>
<gene>
    <name evidence="2" type="ORF">K432DRAFT_381661</name>
</gene>
<dbReference type="InterPro" id="IPR046797">
    <property type="entry name" value="PDDEXK_12"/>
</dbReference>
<dbReference type="Pfam" id="PF20516">
    <property type="entry name" value="PDDEXK_12"/>
    <property type="match status" value="1"/>
</dbReference>